<feature type="region of interest" description="Disordered" evidence="2">
    <location>
        <begin position="1045"/>
        <end position="1231"/>
    </location>
</feature>
<evidence type="ECO:0000256" key="1">
    <source>
        <dbReference type="SAM" id="Coils"/>
    </source>
</evidence>
<dbReference type="GO" id="GO:0005739">
    <property type="term" value="C:mitochondrion"/>
    <property type="evidence" value="ECO:0007669"/>
    <property type="project" value="TreeGrafter"/>
</dbReference>
<keyword evidence="5" id="KW-1185">Reference proteome</keyword>
<feature type="region of interest" description="Disordered" evidence="2">
    <location>
        <begin position="684"/>
        <end position="706"/>
    </location>
</feature>
<dbReference type="Proteomes" id="UP000078561">
    <property type="component" value="Unassembled WGS sequence"/>
</dbReference>
<feature type="compositionally biased region" description="Low complexity" evidence="2">
    <location>
        <begin position="1148"/>
        <end position="1173"/>
    </location>
</feature>
<feature type="compositionally biased region" description="Polar residues" evidence="2">
    <location>
        <begin position="1183"/>
        <end position="1202"/>
    </location>
</feature>
<feature type="region of interest" description="Disordered" evidence="2">
    <location>
        <begin position="225"/>
        <end position="272"/>
    </location>
</feature>
<dbReference type="Pfam" id="PF12814">
    <property type="entry name" value="Mcp5_PH"/>
    <property type="match status" value="1"/>
</dbReference>
<feature type="compositionally biased region" description="Basic and acidic residues" evidence="2">
    <location>
        <begin position="571"/>
        <end position="581"/>
    </location>
</feature>
<feature type="compositionally biased region" description="Acidic residues" evidence="2">
    <location>
        <begin position="423"/>
        <end position="432"/>
    </location>
</feature>
<dbReference type="GO" id="GO:0032065">
    <property type="term" value="P:maintenance of protein location in cell cortex"/>
    <property type="evidence" value="ECO:0007669"/>
    <property type="project" value="InterPro"/>
</dbReference>
<feature type="coiled-coil region" evidence="1">
    <location>
        <begin position="177"/>
        <end position="211"/>
    </location>
</feature>
<evidence type="ECO:0000259" key="3">
    <source>
        <dbReference type="Pfam" id="PF12814"/>
    </source>
</evidence>
<sequence length="1374" mass="148534">MIQNEPLQGAPEKASVSQISQGNESTRSNHDNTMATKDNGTARQSQMAFATDIAQGLINEVRKLQQIIQERDRLIVDLEIAIADSQKDRELSQKQLRQKNATEEKLKEDNWNLEVANQDLQSNQSNLNQAIAKLNADHSKALKQLRVALEQVEIFKAQQDKAAASRDAMKARHDHEQQVLRRNNGTLQREMAQLKKRMDEINTELKICKSKLAIKSTVSSSNIQHLLRGGSNNNDDDGSTHNDGDDMDGHGGGDTSAPSSATSSSMAASTQRALEVETLKQSLGHAHRMMSNLRSNLQKEKVEKIELKKVLGETQDALDQLGMVQQESGRGSLKKNAGATKTKVVRKRGAMARMGYPKSALTTETHASEDRPDTLSISTTPTTEDYGNEVGVHSDFDSGDDDLSIDDSTSNHHDNTSGSHSNDDDDDDNDDDDLHRLDLSPIHQGQSLDMELQLGGFNSSFKPLSFELEETVAKRQYSDKGVNTCSELAATAASFGQQTSSGIHQATSPIAGSVITSGNIGDGSMDDKYIDNVPVPFESQPRASLSTTSTLMHPTPLEIKHSPIPSSGDSTVEKPHHDDQRQAQPSGEGADTAPLSSHDGTVTPLPGSPLPPLSQSAPLATSIDDVVLPSIELKSTTPPTLADQSVGATLDRQDNECLISVPAIVPSTNDSTADTNRSIAEQQHIIDSSQSDSKTNDEDVSTLDQGSVNIVNECPISVPAIVPSTNDSIADPIRSIAEQQYAIVSSQSDLKTNDEDVSTLDQGFVNLVDESSSTPLASNPRISSIYVPHQDESSLPDSDEQHEDLKAPAIGKNVDLALNTTDASVSALQSISEKNHTDGSTLVETGGVNGPKLATILENGIHTAGQDSGVLDDDKVQTSEGVDSKYNYQVDTAASAMDQESGNAKLTATVSDQASTINEMSPVPISELESSMAGIFTGAANDDGTANDDGINDTGDKLAIESSNMMSREEADALIKAGIADALAKERLEAATRRQELDDNFITRSEAEAMAREQTEHAVKKERDRTSTMLTKAQADSLARTYAEQTLQEEQQRRLSHEQTTTSSFLAKAQQKASQRGDLPQSASRRTSQTSVAPIPQPSTSSSSSTATVSSASSSSSRLGKLSNFMKIQPSVSTPAKSNRLRPSASMSSLRRTTTLSSTQQHQQQYLHHQQGSQRHDDLLQPPATSYGSVRITETSTYSKQVPPSKKHHLKKPSMQSLASQKSGMAPSLFSMGDLSKQAGNGDLISAITQTMIGEWMWKHTRKQLGSGISVNKHKRFFWVHPYTRTLYWSTHEPGADADEAKAKSAPSMERHELWRMSLSYLLIPPGEESDNVIQVDPYHNADLTRTVSSTTTDTTPGDHRVDLTSGSDGTPSY</sequence>
<feature type="compositionally biased region" description="Low complexity" evidence="2">
    <location>
        <begin position="684"/>
        <end position="693"/>
    </location>
</feature>
<dbReference type="GO" id="GO:0015631">
    <property type="term" value="F:tubulin binding"/>
    <property type="evidence" value="ECO:0007669"/>
    <property type="project" value="TreeGrafter"/>
</dbReference>
<feature type="region of interest" description="Disordered" evidence="2">
    <location>
        <begin position="1"/>
        <end position="42"/>
    </location>
</feature>
<dbReference type="GO" id="GO:0005543">
    <property type="term" value="F:phospholipid binding"/>
    <property type="evidence" value="ECO:0007669"/>
    <property type="project" value="InterPro"/>
</dbReference>
<dbReference type="GO" id="GO:0005938">
    <property type="term" value="C:cell cortex"/>
    <property type="evidence" value="ECO:0007669"/>
    <property type="project" value="InterPro"/>
</dbReference>
<dbReference type="PANTHER" id="PTHR28190">
    <property type="entry name" value="NUCLEAR MIGRATION PROTEIN NUM1"/>
    <property type="match status" value="1"/>
</dbReference>
<evidence type="ECO:0000256" key="2">
    <source>
        <dbReference type="SAM" id="MobiDB-lite"/>
    </source>
</evidence>
<evidence type="ECO:0000313" key="4">
    <source>
        <dbReference type="EMBL" id="SAM09468.1"/>
    </source>
</evidence>
<dbReference type="GO" id="GO:0000226">
    <property type="term" value="P:microtubule cytoskeleton organization"/>
    <property type="evidence" value="ECO:0007669"/>
    <property type="project" value="TreeGrafter"/>
</dbReference>
<organism evidence="4">
    <name type="scientific">Absidia glauca</name>
    <name type="common">Pin mould</name>
    <dbReference type="NCBI Taxonomy" id="4829"/>
    <lineage>
        <taxon>Eukaryota</taxon>
        <taxon>Fungi</taxon>
        <taxon>Fungi incertae sedis</taxon>
        <taxon>Mucoromycota</taxon>
        <taxon>Mucoromycotina</taxon>
        <taxon>Mucoromycetes</taxon>
        <taxon>Mucorales</taxon>
        <taxon>Cunninghamellaceae</taxon>
        <taxon>Absidia</taxon>
    </lineage>
</organism>
<dbReference type="OrthoDB" id="2149224at2759"/>
<dbReference type="EMBL" id="LT555008">
    <property type="protein sequence ID" value="SAM09468.1"/>
    <property type="molecule type" value="Genomic_DNA"/>
</dbReference>
<protein>
    <recommendedName>
        <fullName evidence="3">Pleckstrin homology domain-containing protein</fullName>
    </recommendedName>
</protein>
<dbReference type="STRING" id="4829.A0A168T4U3"/>
<evidence type="ECO:0000313" key="5">
    <source>
        <dbReference type="Proteomes" id="UP000078561"/>
    </source>
</evidence>
<feature type="domain" description="Pleckstrin homology" evidence="3">
    <location>
        <begin position="1244"/>
        <end position="1304"/>
    </location>
</feature>
<feature type="region of interest" description="Disordered" evidence="2">
    <location>
        <begin position="1348"/>
        <end position="1374"/>
    </location>
</feature>
<accession>A0A168T4U3</accession>
<feature type="region of interest" description="Disordered" evidence="2">
    <location>
        <begin position="351"/>
        <end position="437"/>
    </location>
</feature>
<feature type="compositionally biased region" description="Basic and acidic residues" evidence="2">
    <location>
        <begin position="238"/>
        <end position="251"/>
    </location>
</feature>
<feature type="compositionally biased region" description="Polar residues" evidence="2">
    <location>
        <begin position="375"/>
        <end position="385"/>
    </location>
</feature>
<dbReference type="InterPro" id="IPR024774">
    <property type="entry name" value="PH_dom-Mcp5-type"/>
</dbReference>
<feature type="compositionally biased region" description="Low complexity" evidence="2">
    <location>
        <begin position="1099"/>
        <end position="1117"/>
    </location>
</feature>
<name>A0A168T4U3_ABSGL</name>
<feature type="compositionally biased region" description="Polar residues" evidence="2">
    <location>
        <begin position="1081"/>
        <end position="1092"/>
    </location>
</feature>
<proteinExistence type="predicted"/>
<keyword evidence="1" id="KW-0175">Coiled coil</keyword>
<dbReference type="InParanoid" id="A0A168T4U3"/>
<gene>
    <name evidence="4" type="primary">ABSGL_15144.1 scaffold 15162</name>
</gene>
<feature type="region of interest" description="Disordered" evidence="2">
    <location>
        <begin position="554"/>
        <end position="617"/>
    </location>
</feature>
<feature type="compositionally biased region" description="Polar residues" evidence="2">
    <location>
        <begin position="1365"/>
        <end position="1374"/>
    </location>
</feature>
<dbReference type="PANTHER" id="PTHR28190:SF1">
    <property type="entry name" value="NUCLEAR MIGRATION PROTEIN NUM1"/>
    <property type="match status" value="1"/>
</dbReference>
<feature type="compositionally biased region" description="Low complexity" evidence="2">
    <location>
        <begin position="255"/>
        <end position="270"/>
    </location>
</feature>
<feature type="coiled-coil region" evidence="1">
    <location>
        <begin position="89"/>
        <end position="151"/>
    </location>
</feature>
<dbReference type="InterPro" id="IPR053005">
    <property type="entry name" value="Nuclear_Pos-Cytoskel_Interact"/>
</dbReference>
<feature type="region of interest" description="Disordered" evidence="2">
    <location>
        <begin position="327"/>
        <end position="346"/>
    </location>
</feature>
<reference evidence="4" key="1">
    <citation type="submission" date="2016-04" db="EMBL/GenBank/DDBJ databases">
        <authorList>
            <person name="Evans L.H."/>
            <person name="Alamgir A."/>
            <person name="Owens N."/>
            <person name="Weber N.D."/>
            <person name="Virtaneva K."/>
            <person name="Barbian K."/>
            <person name="Babar A."/>
            <person name="Rosenke K."/>
        </authorList>
    </citation>
    <scope>NUCLEOTIDE SEQUENCE [LARGE SCALE GENOMIC DNA]</scope>
    <source>
        <strain evidence="4">CBS 101.48</strain>
    </source>
</reference>
<feature type="compositionally biased region" description="Polar residues" evidence="2">
    <location>
        <begin position="15"/>
        <end position="42"/>
    </location>
</feature>